<evidence type="ECO:0000313" key="2">
    <source>
        <dbReference type="Proteomes" id="UP000042527"/>
    </source>
</evidence>
<evidence type="ECO:0000313" key="1">
    <source>
        <dbReference type="EMBL" id="CEM61033.1"/>
    </source>
</evidence>
<proteinExistence type="predicted"/>
<accession>A0A0B7GRI1</accession>
<gene>
    <name evidence="1" type="ORF">TPHV1_130071</name>
</gene>
<name>A0A0B7GRI1_TREPH</name>
<keyword evidence="2" id="KW-1185">Reference proteome</keyword>
<dbReference type="Proteomes" id="UP000042527">
    <property type="component" value="Unassembled WGS sequence"/>
</dbReference>
<sequence length="40" mass="4737">MIIFLNVFYTNRKKLYKKESDTAQRRAIYHSDTESTSSHG</sequence>
<dbReference type="EMBL" id="CDNC01000005">
    <property type="protein sequence ID" value="CEM61033.1"/>
    <property type="molecule type" value="Genomic_DNA"/>
</dbReference>
<protein>
    <submittedName>
        <fullName evidence="1">Uncharacterized protein</fullName>
    </submittedName>
</protein>
<organism evidence="1 2">
    <name type="scientific">Treponema phagedenis</name>
    <dbReference type="NCBI Taxonomy" id="162"/>
    <lineage>
        <taxon>Bacteria</taxon>
        <taxon>Pseudomonadati</taxon>
        <taxon>Spirochaetota</taxon>
        <taxon>Spirochaetia</taxon>
        <taxon>Spirochaetales</taxon>
        <taxon>Treponemataceae</taxon>
        <taxon>Treponema</taxon>
    </lineage>
</organism>
<dbReference type="AlphaFoldDB" id="A0A0B7GRI1"/>
<reference evidence="2" key="1">
    <citation type="submission" date="2015-01" db="EMBL/GenBank/DDBJ databases">
        <authorList>
            <person name="Manzoor Shahid"/>
            <person name="Zubair Saima"/>
        </authorList>
    </citation>
    <scope>NUCLEOTIDE SEQUENCE [LARGE SCALE GENOMIC DNA]</scope>
    <source>
        <strain evidence="2">V1</strain>
    </source>
</reference>